<protein>
    <recommendedName>
        <fullName evidence="3">SUKH-3 immunity protein of toxin-antitoxin system</fullName>
    </recommendedName>
</protein>
<evidence type="ECO:0008006" key="3">
    <source>
        <dbReference type="Google" id="ProtNLM"/>
    </source>
</evidence>
<reference evidence="1 2" key="1">
    <citation type="submission" date="2024-03" db="EMBL/GenBank/DDBJ databases">
        <title>Sequence of Lycoming College Course Isolates.</title>
        <authorList>
            <person name="Plotts O."/>
            <person name="Newman J."/>
        </authorList>
    </citation>
    <scope>NUCLEOTIDE SEQUENCE [LARGE SCALE GENOMIC DNA]</scope>
    <source>
        <strain evidence="1 2">CJB-3</strain>
    </source>
</reference>
<proteinExistence type="predicted"/>
<dbReference type="RefSeq" id="WP_172663408.1">
    <property type="nucleotide sequence ID" value="NZ_JABMKW010000020.1"/>
</dbReference>
<evidence type="ECO:0000313" key="2">
    <source>
        <dbReference type="Proteomes" id="UP001378956"/>
    </source>
</evidence>
<dbReference type="Proteomes" id="UP001378956">
    <property type="component" value="Unassembled WGS sequence"/>
</dbReference>
<comment type="caution">
    <text evidence="1">The sequence shown here is derived from an EMBL/GenBank/DDBJ whole genome shotgun (WGS) entry which is preliminary data.</text>
</comment>
<dbReference type="EMBL" id="JBBEUB010000001">
    <property type="protein sequence ID" value="MEJ2901064.1"/>
    <property type="molecule type" value="Genomic_DNA"/>
</dbReference>
<name>A0ABU8NFN8_9SPHI</name>
<accession>A0ABU8NFN8</accession>
<organism evidence="1 2">
    <name type="scientific">Pedobacter panaciterrae</name>
    <dbReference type="NCBI Taxonomy" id="363849"/>
    <lineage>
        <taxon>Bacteria</taxon>
        <taxon>Pseudomonadati</taxon>
        <taxon>Bacteroidota</taxon>
        <taxon>Sphingobacteriia</taxon>
        <taxon>Sphingobacteriales</taxon>
        <taxon>Sphingobacteriaceae</taxon>
        <taxon>Pedobacter</taxon>
    </lineage>
</organism>
<gene>
    <name evidence="1" type="ORF">WAE58_01430</name>
</gene>
<evidence type="ECO:0000313" key="1">
    <source>
        <dbReference type="EMBL" id="MEJ2901064.1"/>
    </source>
</evidence>
<sequence length="97" mass="10752">MIAIDNVQPLSPESLFELLKTEFPAYVNEQLGSNLAVEFAHVADIVNISFPEIIDGNAYTITVGDNNLEIIDHTTDGTYNTELLEQHLMEFLTLKAG</sequence>
<keyword evidence="2" id="KW-1185">Reference proteome</keyword>